<dbReference type="EMBL" id="CP007547">
    <property type="protein sequence ID" value="AIL45460.1"/>
    <property type="molecule type" value="Genomic_DNA"/>
</dbReference>
<protein>
    <submittedName>
        <fullName evidence="2">Uncharacterized protein</fullName>
    </submittedName>
</protein>
<reference evidence="2" key="2">
    <citation type="journal article" date="2015" name="Genome Biol. Evol.">
        <title>Complete Genome Sequence and Transcriptomic Analysis of the Novel Pathogen Elizabethkingia anophelis in Response to Oxidative Stress.</title>
        <authorList>
            <person name="Li Y."/>
            <person name="Liu Y."/>
            <person name="Chew S.C."/>
            <person name="Tay M."/>
            <person name="Salido M.M."/>
            <person name="Teo J."/>
            <person name="Lauro F.M."/>
            <person name="Givskov M."/>
            <person name="Yang L."/>
        </authorList>
    </citation>
    <scope>NUCLEOTIDE SEQUENCE</scope>
    <source>
        <strain evidence="2">NUHP1</strain>
    </source>
</reference>
<evidence type="ECO:0000313" key="2">
    <source>
        <dbReference type="EMBL" id="AIL45460.1"/>
    </source>
</evidence>
<evidence type="ECO:0000256" key="1">
    <source>
        <dbReference type="SAM" id="Phobius"/>
    </source>
</evidence>
<name>A0A077EIU0_9FLAO</name>
<dbReference type="Proteomes" id="UP000028933">
    <property type="component" value="Chromosome"/>
</dbReference>
<accession>A0A077EIU0</accession>
<reference evidence="2" key="1">
    <citation type="journal article" date="2013" name="Lancet">
        <title>First case of E anophelis outbreak in an intensive-care unit.</title>
        <authorList>
            <person name="Teo J."/>
            <person name="Tan S.Y."/>
            <person name="Tay M."/>
            <person name="Ding Y."/>
            <person name="Kjelleberg S."/>
            <person name="Givskov M."/>
            <person name="Lin R.T."/>
            <person name="Yang L."/>
        </authorList>
    </citation>
    <scope>NUCLEOTIDE SEQUENCE [LARGE SCALE GENOMIC DNA]</scope>
    <source>
        <strain evidence="2">NUHP1</strain>
    </source>
</reference>
<organism evidence="2 3">
    <name type="scientific">Elizabethkingia anophelis NUHP1</name>
    <dbReference type="NCBI Taxonomy" id="1338011"/>
    <lineage>
        <taxon>Bacteria</taxon>
        <taxon>Pseudomonadati</taxon>
        <taxon>Bacteroidota</taxon>
        <taxon>Flavobacteriia</taxon>
        <taxon>Flavobacteriales</taxon>
        <taxon>Weeksellaceae</taxon>
        <taxon>Elizabethkingia</taxon>
    </lineage>
</organism>
<dbReference type="HOGENOM" id="CLU_131387_0_0_10"/>
<keyword evidence="1" id="KW-1133">Transmembrane helix</keyword>
<gene>
    <name evidence="2" type="ORF">BD94_1685</name>
</gene>
<dbReference type="KEGG" id="eao:BD94_1685"/>
<proteinExistence type="predicted"/>
<dbReference type="eggNOG" id="ENOG503180H">
    <property type="taxonomic scope" value="Bacteria"/>
</dbReference>
<dbReference type="InterPro" id="IPR039449">
    <property type="entry name" value="TssO"/>
</dbReference>
<dbReference type="STRING" id="1338011.BD94_1685"/>
<dbReference type="AlphaFoldDB" id="A0A077EIU0"/>
<dbReference type="Pfam" id="PF17561">
    <property type="entry name" value="TssO"/>
    <property type="match status" value="1"/>
</dbReference>
<evidence type="ECO:0000313" key="3">
    <source>
        <dbReference type="Proteomes" id="UP000028933"/>
    </source>
</evidence>
<dbReference type="RefSeq" id="WP_009091186.1">
    <property type="nucleotide sequence ID" value="NZ_CP007547.1"/>
</dbReference>
<sequence length="175" mass="20675">MQFQVTLSKKEKRYYFVYLFGMLLLAVVFLGIIFLNKLESPFTHSDALAIKTLQEKSIFNNRQQAIQPTIDSTFIKLKKLSSENQQPVEENELKYDINDIKNAFSDITSVDPRKDNYAQIAKFYKMYYDDKKIIVKKNENVKTFTKQYEECTIGMKDMQQQIKQRKNAQIISNRN</sequence>
<keyword evidence="1" id="KW-0812">Transmembrane</keyword>
<keyword evidence="1" id="KW-0472">Membrane</keyword>
<dbReference type="GeneID" id="56686494"/>
<feature type="transmembrane region" description="Helical" evidence="1">
    <location>
        <begin position="15"/>
        <end position="35"/>
    </location>
</feature>